<dbReference type="EMBL" id="CP054929">
    <property type="protein sequence ID" value="QKW54319.1"/>
    <property type="molecule type" value="Genomic_DNA"/>
</dbReference>
<sequence>MTKPAHSAGPDGTTVVIGEPKATGTLELYEDLRCPPCAQFEQTIGDTVIEDIKAGRYKARFTMGTFLDESMGGSGSHNALSALGAALDVSPQAFLDYKRALYDERNHPQEGADSFASDAYLLKVAGQVPALGSNSEFQGHVRAGTFDAWAKKMSAAFDASGVPSTPTIKLNGQDLTTDGVNRPATAPEFTKAVDEQL</sequence>
<keyword evidence="4" id="KW-1185">Reference proteome</keyword>
<reference evidence="3 4" key="1">
    <citation type="submission" date="2020-06" db="EMBL/GenBank/DDBJ databases">
        <title>Genome mining for natural products.</title>
        <authorList>
            <person name="Zhang B."/>
            <person name="Shi J."/>
            <person name="Ge H."/>
        </authorList>
    </citation>
    <scope>NUCLEOTIDE SEQUENCE [LARGE SCALE GENOMIC DNA]</scope>
    <source>
        <strain evidence="3 4">NA00687</strain>
    </source>
</reference>
<evidence type="ECO:0000313" key="4">
    <source>
        <dbReference type="Proteomes" id="UP000509303"/>
    </source>
</evidence>
<dbReference type="InterPro" id="IPR012336">
    <property type="entry name" value="Thioredoxin-like_fold"/>
</dbReference>
<dbReference type="Proteomes" id="UP000509303">
    <property type="component" value="Chromosome"/>
</dbReference>
<feature type="region of interest" description="Disordered" evidence="1">
    <location>
        <begin position="172"/>
        <end position="197"/>
    </location>
</feature>
<dbReference type="Pfam" id="PF13462">
    <property type="entry name" value="Thioredoxin_4"/>
    <property type="match status" value="1"/>
</dbReference>
<dbReference type="InterPro" id="IPR036249">
    <property type="entry name" value="Thioredoxin-like_sf"/>
</dbReference>
<gene>
    <name evidence="3" type="ORF">HUT08_07380</name>
</gene>
<feature type="domain" description="Thioredoxin-like fold" evidence="2">
    <location>
        <begin position="12"/>
        <end position="194"/>
    </location>
</feature>
<accession>A0A7H8NID7</accession>
<protein>
    <submittedName>
        <fullName evidence="3">DsbA family protein</fullName>
    </submittedName>
</protein>
<evidence type="ECO:0000259" key="2">
    <source>
        <dbReference type="Pfam" id="PF13462"/>
    </source>
</evidence>
<evidence type="ECO:0000313" key="3">
    <source>
        <dbReference type="EMBL" id="QKW54319.1"/>
    </source>
</evidence>
<dbReference type="AlphaFoldDB" id="A0A7H8NID7"/>
<name>A0A7H8NID7_9ACTN</name>
<dbReference type="Gene3D" id="3.40.30.10">
    <property type="entry name" value="Glutaredoxin"/>
    <property type="match status" value="1"/>
</dbReference>
<dbReference type="SUPFAM" id="SSF52833">
    <property type="entry name" value="Thioredoxin-like"/>
    <property type="match status" value="1"/>
</dbReference>
<proteinExistence type="predicted"/>
<evidence type="ECO:0000256" key="1">
    <source>
        <dbReference type="SAM" id="MobiDB-lite"/>
    </source>
</evidence>
<organism evidence="3 4">
    <name type="scientific">Streptomyces buecherae</name>
    <dbReference type="NCBI Taxonomy" id="2763006"/>
    <lineage>
        <taxon>Bacteria</taxon>
        <taxon>Bacillati</taxon>
        <taxon>Actinomycetota</taxon>
        <taxon>Actinomycetes</taxon>
        <taxon>Kitasatosporales</taxon>
        <taxon>Streptomycetaceae</taxon>
        <taxon>Streptomyces</taxon>
    </lineage>
</organism>